<evidence type="ECO:0000313" key="9">
    <source>
        <dbReference type="Proteomes" id="UP000028924"/>
    </source>
</evidence>
<accession>A0A087SPZ8</accession>
<feature type="transmembrane region" description="Helical" evidence="6">
    <location>
        <begin position="191"/>
        <end position="210"/>
    </location>
</feature>
<feature type="region of interest" description="Disordered" evidence="5">
    <location>
        <begin position="1"/>
        <end position="29"/>
    </location>
</feature>
<feature type="transmembrane region" description="Helical" evidence="6">
    <location>
        <begin position="132"/>
        <end position="150"/>
    </location>
</feature>
<comment type="subcellular location">
    <subcellularLocation>
        <location evidence="1">Membrane</location>
        <topology evidence="1">Multi-pass membrane protein</topology>
    </subcellularLocation>
</comment>
<dbReference type="EMBL" id="KL662155">
    <property type="protein sequence ID" value="KFM27802.1"/>
    <property type="molecule type" value="Genomic_DNA"/>
</dbReference>
<reference evidence="7 9" key="1">
    <citation type="journal article" date="2014" name="BMC Genomics">
        <title>Oil accumulation mechanisms of the oleaginous microalga Chlorella protothecoides revealed through its genome, transcriptomes, and proteomes.</title>
        <authorList>
            <person name="Gao C."/>
            <person name="Wang Y."/>
            <person name="Shen Y."/>
            <person name="Yan D."/>
            <person name="He X."/>
            <person name="Dai J."/>
            <person name="Wu Q."/>
        </authorList>
    </citation>
    <scope>NUCLEOTIDE SEQUENCE [LARGE SCALE GENOMIC DNA]</scope>
    <source>
        <strain evidence="7 9">0710</strain>
    </source>
</reference>
<dbReference type="KEGG" id="apro:F751_2793"/>
<keyword evidence="9" id="KW-1185">Reference proteome</keyword>
<dbReference type="GO" id="GO:0015165">
    <property type="term" value="F:pyrimidine nucleotide-sugar transmembrane transporter activity"/>
    <property type="evidence" value="ECO:0007669"/>
    <property type="project" value="InterPro"/>
</dbReference>
<evidence type="ECO:0000256" key="6">
    <source>
        <dbReference type="SAM" id="Phobius"/>
    </source>
</evidence>
<dbReference type="Pfam" id="PF04142">
    <property type="entry name" value="Nuc_sug_transp"/>
    <property type="match status" value="1"/>
</dbReference>
<dbReference type="GO" id="GO:0000139">
    <property type="term" value="C:Golgi membrane"/>
    <property type="evidence" value="ECO:0007669"/>
    <property type="project" value="InterPro"/>
</dbReference>
<dbReference type="Proteomes" id="UP000028924">
    <property type="component" value="Unassembled WGS sequence"/>
</dbReference>
<dbReference type="eggNOG" id="KOG2234">
    <property type="taxonomic scope" value="Eukaryota"/>
</dbReference>
<dbReference type="AlphaFoldDB" id="A0A087SPZ8"/>
<feature type="transmembrane region" description="Helical" evidence="6">
    <location>
        <begin position="216"/>
        <end position="235"/>
    </location>
</feature>
<reference evidence="8" key="3">
    <citation type="submission" date="2018-10" db="EMBL/GenBank/DDBJ databases">
        <authorList>
            <person name="Hovde B."/>
            <person name="Zhang X."/>
        </authorList>
    </citation>
    <scope>NUCLEOTIDE SEQUENCE [LARGE SCALE GENOMIC DNA]</scope>
    <source>
        <strain evidence="8">UTEX 25</strain>
    </source>
</reference>
<dbReference type="PANTHER" id="PTHR10231">
    <property type="entry name" value="NUCLEOTIDE-SUGAR TRANSMEMBRANE TRANSPORTER"/>
    <property type="match status" value="1"/>
</dbReference>
<dbReference type="OrthoDB" id="419167at2759"/>
<dbReference type="GeneID" id="23614184"/>
<feature type="transmembrane region" description="Helical" evidence="6">
    <location>
        <begin position="324"/>
        <end position="352"/>
    </location>
</feature>
<evidence type="ECO:0000256" key="2">
    <source>
        <dbReference type="ARBA" id="ARBA00022692"/>
    </source>
</evidence>
<evidence type="ECO:0000256" key="5">
    <source>
        <dbReference type="SAM" id="MobiDB-lite"/>
    </source>
</evidence>
<evidence type="ECO:0000313" key="7">
    <source>
        <dbReference type="EMBL" id="KFM27802.1"/>
    </source>
</evidence>
<reference evidence="10" key="2">
    <citation type="journal article" date="2018" name="Algal Res.">
        <title>Characterization of plant carbon substrate utilization by Auxenochlorella protothecoides.</title>
        <authorList>
            <person name="Vogler B.W."/>
            <person name="Starkenburg S.R."/>
            <person name="Sudasinghe N."/>
            <person name="Schambach J.Y."/>
            <person name="Rollin J.A."/>
            <person name="Pattathil S."/>
            <person name="Barry A.N."/>
        </authorList>
    </citation>
    <scope>NUCLEOTIDE SEQUENCE [LARGE SCALE GENOMIC DNA]</scope>
    <source>
        <strain evidence="10">UTEX 25</strain>
    </source>
</reference>
<evidence type="ECO:0000256" key="3">
    <source>
        <dbReference type="ARBA" id="ARBA00022989"/>
    </source>
</evidence>
<reference evidence="8" key="4">
    <citation type="submission" date="2018-11" db="EMBL/GenBank/DDBJ databases">
        <title>Characterization of plant carbon substrate utilization by Auxenochlorella protothecoides.</title>
        <authorList>
            <person name="Vogler B.W."/>
            <person name="Starkenburg S.R."/>
            <person name="Sudasinghe N."/>
            <person name="Schambach J.Y."/>
            <person name="Rollin J.A."/>
            <person name="Pattathil S."/>
            <person name="Barry A.N."/>
        </authorList>
    </citation>
    <scope>NUCLEOTIDE SEQUENCE [LARGE SCALE GENOMIC DNA]</scope>
    <source>
        <strain evidence="8">UTEX 25</strain>
    </source>
</reference>
<keyword evidence="7" id="KW-0813">Transport</keyword>
<evidence type="ECO:0000313" key="8">
    <source>
        <dbReference type="EMBL" id="RMZ54370.1"/>
    </source>
</evidence>
<dbReference type="Proteomes" id="UP000279271">
    <property type="component" value="Unassembled WGS sequence"/>
</dbReference>
<organism evidence="7 9">
    <name type="scientific">Auxenochlorella protothecoides</name>
    <name type="common">Green microalga</name>
    <name type="synonym">Chlorella protothecoides</name>
    <dbReference type="NCBI Taxonomy" id="3075"/>
    <lineage>
        <taxon>Eukaryota</taxon>
        <taxon>Viridiplantae</taxon>
        <taxon>Chlorophyta</taxon>
        <taxon>core chlorophytes</taxon>
        <taxon>Trebouxiophyceae</taxon>
        <taxon>Chlorellales</taxon>
        <taxon>Chlorellaceae</taxon>
        <taxon>Auxenochlorella</taxon>
    </lineage>
</organism>
<keyword evidence="3 6" id="KW-1133">Transmembrane helix</keyword>
<evidence type="ECO:0000313" key="10">
    <source>
        <dbReference type="Proteomes" id="UP000279271"/>
    </source>
</evidence>
<feature type="transmembrane region" description="Helical" evidence="6">
    <location>
        <begin position="288"/>
        <end position="312"/>
    </location>
</feature>
<keyword evidence="4 6" id="KW-0472">Membrane</keyword>
<sequence>MQAGESLPGTSRAGGLPPLAGGSRKPSKPLDETLPAASVALAYPDALPAKRVGGHAWKVWLVCGDCFLIVLVHLSKDADGSYGFNPIAVNLLVEVVKTLFALGTLIAYGTGRPGIPLTHSLESFARDASHNRLLAVPALLYAVNNYLKFVMQLYFKPTTAKMLGNSKILVIAVLMRSVLRRSFTTFQWEALFLLVAGITVNQLNYCAGQGVGGMDAVTPAAVAFTLSSITIPSLASVYNEAALKRHMDTSVLLQNFFLYFYGACFNAVGLLAVAGAQGSGIGHLFHGFGTVTLLLVVNNALQGILSSFFFKFADTILKKYSSTIATIFTGIMSAALFGHALTLNFCLGVSIVSPSMDHLALRGPEGKAVDLVTAAESGMHGRRISQAEPLLPR</sequence>
<evidence type="ECO:0000256" key="4">
    <source>
        <dbReference type="ARBA" id="ARBA00023136"/>
    </source>
</evidence>
<evidence type="ECO:0000256" key="1">
    <source>
        <dbReference type="ARBA" id="ARBA00004141"/>
    </source>
</evidence>
<keyword evidence="2 6" id="KW-0812">Transmembrane</keyword>
<name>A0A087SPZ8_AUXPR</name>
<feature type="transmembrane region" description="Helical" evidence="6">
    <location>
        <begin position="57"/>
        <end position="75"/>
    </location>
</feature>
<feature type="transmembrane region" description="Helical" evidence="6">
    <location>
        <begin position="87"/>
        <end position="111"/>
    </location>
</feature>
<dbReference type="RefSeq" id="XP_011400789.1">
    <property type="nucleotide sequence ID" value="XM_011402487.1"/>
</dbReference>
<dbReference type="InterPro" id="IPR007271">
    <property type="entry name" value="Nuc_sug_transpt"/>
</dbReference>
<proteinExistence type="predicted"/>
<dbReference type="EMBL" id="QOKY01000179">
    <property type="protein sequence ID" value="RMZ54370.1"/>
    <property type="molecule type" value="Genomic_DNA"/>
</dbReference>
<protein>
    <submittedName>
        <fullName evidence="7">Putative UDP-sugar transporter protein SLC35A5</fullName>
    </submittedName>
</protein>
<gene>
    <name evidence="8" type="ORF">APUTEX25_001946</name>
    <name evidence="7" type="ORF">F751_2793</name>
</gene>
<keyword evidence="7" id="KW-0762">Sugar transport</keyword>
<feature type="transmembrane region" description="Helical" evidence="6">
    <location>
        <begin position="256"/>
        <end position="276"/>
    </location>
</feature>